<dbReference type="VEuPathDB" id="FungiDB:PHYBLDRAFT_188430"/>
<dbReference type="SUPFAM" id="SSF81383">
    <property type="entry name" value="F-box domain"/>
    <property type="match status" value="1"/>
</dbReference>
<dbReference type="GO" id="GO:0005737">
    <property type="term" value="C:cytoplasm"/>
    <property type="evidence" value="ECO:0007669"/>
    <property type="project" value="TreeGrafter"/>
</dbReference>
<proteinExistence type="predicted"/>
<dbReference type="CDD" id="cd22089">
    <property type="entry name" value="F-box_FBXO9"/>
    <property type="match status" value="1"/>
</dbReference>
<dbReference type="PROSITE" id="PS50005">
    <property type="entry name" value="TPR"/>
    <property type="match status" value="1"/>
</dbReference>
<dbReference type="FunCoup" id="A0A162TS22">
    <property type="interactions" value="75"/>
</dbReference>
<feature type="region of interest" description="Disordered" evidence="3">
    <location>
        <begin position="434"/>
        <end position="459"/>
    </location>
</feature>
<organism evidence="5 6">
    <name type="scientific">Phycomyces blakesleeanus (strain ATCC 8743b / DSM 1359 / FGSC 10004 / NBRC 33097 / NRRL 1555)</name>
    <dbReference type="NCBI Taxonomy" id="763407"/>
    <lineage>
        <taxon>Eukaryota</taxon>
        <taxon>Fungi</taxon>
        <taxon>Fungi incertae sedis</taxon>
        <taxon>Mucoromycota</taxon>
        <taxon>Mucoromycotina</taxon>
        <taxon>Mucoromycetes</taxon>
        <taxon>Mucorales</taxon>
        <taxon>Phycomycetaceae</taxon>
        <taxon>Phycomyces</taxon>
    </lineage>
</organism>
<dbReference type="RefSeq" id="XP_018287353.1">
    <property type="nucleotide sequence ID" value="XM_018439504.1"/>
</dbReference>
<evidence type="ECO:0000256" key="1">
    <source>
        <dbReference type="ARBA" id="ARBA00022786"/>
    </source>
</evidence>
<keyword evidence="1" id="KW-0833">Ubl conjugation pathway</keyword>
<dbReference type="Pfam" id="PF12937">
    <property type="entry name" value="F-box-like"/>
    <property type="match status" value="1"/>
</dbReference>
<dbReference type="InterPro" id="IPR001810">
    <property type="entry name" value="F-box_dom"/>
</dbReference>
<dbReference type="GO" id="GO:0019005">
    <property type="term" value="C:SCF ubiquitin ligase complex"/>
    <property type="evidence" value="ECO:0007669"/>
    <property type="project" value="TreeGrafter"/>
</dbReference>
<dbReference type="AlphaFoldDB" id="A0A162TS22"/>
<gene>
    <name evidence="5" type="ORF">PHYBLDRAFT_188430</name>
</gene>
<dbReference type="InterPro" id="IPR036047">
    <property type="entry name" value="F-box-like_dom_sf"/>
</dbReference>
<dbReference type="InParanoid" id="A0A162TS22"/>
<feature type="repeat" description="TPR" evidence="2">
    <location>
        <begin position="65"/>
        <end position="98"/>
    </location>
</feature>
<dbReference type="STRING" id="763407.A0A162TS22"/>
<dbReference type="Proteomes" id="UP000077315">
    <property type="component" value="Unassembled WGS sequence"/>
</dbReference>
<dbReference type="GeneID" id="29000410"/>
<evidence type="ECO:0000313" key="5">
    <source>
        <dbReference type="EMBL" id="OAD69313.1"/>
    </source>
</evidence>
<dbReference type="InterPro" id="IPR045464">
    <property type="entry name" value="Hrt3/FBXO9_C"/>
</dbReference>
<evidence type="ECO:0000313" key="6">
    <source>
        <dbReference type="Proteomes" id="UP000077315"/>
    </source>
</evidence>
<protein>
    <recommendedName>
        <fullName evidence="4">F-box domain-containing protein</fullName>
    </recommendedName>
</protein>
<evidence type="ECO:0000256" key="3">
    <source>
        <dbReference type="SAM" id="MobiDB-lite"/>
    </source>
</evidence>
<dbReference type="Gene3D" id="1.20.1280.50">
    <property type="match status" value="1"/>
</dbReference>
<reference evidence="6" key="1">
    <citation type="submission" date="2015-06" db="EMBL/GenBank/DDBJ databases">
        <title>Expansion of signal transduction pathways in fungi by whole-genome duplication.</title>
        <authorList>
            <consortium name="DOE Joint Genome Institute"/>
            <person name="Corrochano L.M."/>
            <person name="Kuo A."/>
            <person name="Marcet-Houben M."/>
            <person name="Polaino S."/>
            <person name="Salamov A."/>
            <person name="Villalobos J.M."/>
            <person name="Alvarez M.I."/>
            <person name="Avalos J."/>
            <person name="Benito E.P."/>
            <person name="Benoit I."/>
            <person name="Burger G."/>
            <person name="Camino L.P."/>
            <person name="Canovas D."/>
            <person name="Cerda-Olmedo E."/>
            <person name="Cheng J.-F."/>
            <person name="Dominguez A."/>
            <person name="Elias M."/>
            <person name="Eslava A.P."/>
            <person name="Glaser F."/>
            <person name="Grimwood J."/>
            <person name="Gutierrez G."/>
            <person name="Heitman J."/>
            <person name="Henrissat B."/>
            <person name="Iturriaga E.A."/>
            <person name="Lang B.F."/>
            <person name="Lavin J.L."/>
            <person name="Lee S."/>
            <person name="Li W."/>
            <person name="Lindquist E."/>
            <person name="Lopez-Garcia S."/>
            <person name="Luque E.M."/>
            <person name="Marcos A.T."/>
            <person name="Martin J."/>
            <person name="McCluskey K."/>
            <person name="Medina H.R."/>
            <person name="Miralles-Duran A."/>
            <person name="Miyazaki A."/>
            <person name="Munoz-Torres E."/>
            <person name="Oguiza J.A."/>
            <person name="Ohm R."/>
            <person name="Olmedo M."/>
            <person name="Orejas M."/>
            <person name="Ortiz-Castellanos L."/>
            <person name="Pisabarro A.G."/>
            <person name="Rodriguez-Romero J."/>
            <person name="Ruiz-Herrera J."/>
            <person name="Ruiz-Vazquez R."/>
            <person name="Sanz C."/>
            <person name="Schackwitz W."/>
            <person name="Schmutz J."/>
            <person name="Shahriari M."/>
            <person name="Shelest E."/>
            <person name="Silva-Franco F."/>
            <person name="Soanes D."/>
            <person name="Syed K."/>
            <person name="Tagua V.G."/>
            <person name="Talbot N.J."/>
            <person name="Thon M."/>
            <person name="De vries R.P."/>
            <person name="Wiebenga A."/>
            <person name="Yadav J.S."/>
            <person name="Braun E.L."/>
            <person name="Baker S."/>
            <person name="Garre V."/>
            <person name="Horwitz B."/>
            <person name="Torres-Martinez S."/>
            <person name="Idnurm A."/>
            <person name="Herrera-Estrella A."/>
            <person name="Gabaldon T."/>
            <person name="Grigoriev I.V."/>
        </authorList>
    </citation>
    <scope>NUCLEOTIDE SEQUENCE [LARGE SCALE GENOMIC DNA]</scope>
    <source>
        <strain evidence="6">NRRL 1555(-)</strain>
    </source>
</reference>
<evidence type="ECO:0000259" key="4">
    <source>
        <dbReference type="PROSITE" id="PS50181"/>
    </source>
</evidence>
<dbReference type="PANTHER" id="PTHR12874">
    <property type="entry name" value="F-BOX ONLY PROTEIN 48-RELATED"/>
    <property type="match status" value="1"/>
</dbReference>
<feature type="domain" description="F-box" evidence="4">
    <location>
        <begin position="173"/>
        <end position="222"/>
    </location>
</feature>
<evidence type="ECO:0000256" key="2">
    <source>
        <dbReference type="PROSITE-ProRule" id="PRU00339"/>
    </source>
</evidence>
<name>A0A162TS22_PHYB8</name>
<dbReference type="OrthoDB" id="2117972at2759"/>
<keyword evidence="6" id="KW-1185">Reference proteome</keyword>
<keyword evidence="2" id="KW-0802">TPR repeat</keyword>
<dbReference type="EMBL" id="KV440992">
    <property type="protein sequence ID" value="OAD69313.1"/>
    <property type="molecule type" value="Genomic_DNA"/>
</dbReference>
<dbReference type="PANTHER" id="PTHR12874:SF9">
    <property type="entry name" value="F-BOX ONLY PROTEIN 48"/>
    <property type="match status" value="1"/>
</dbReference>
<dbReference type="PROSITE" id="PS50181">
    <property type="entry name" value="FBOX"/>
    <property type="match status" value="1"/>
</dbReference>
<sequence>MNPSSSITSELDEFRDQWRKEVESQKVPQPHEPTPPIQEPLVQQTESLKLEPSDDEIEEEPMVTAMDFYIAAADLEKQGQLQKAIIHYRRAFKLNPEIDYEYKHHQATVVHSEPKVGNSSTEHIHPEDPQFRHAVPIGTEYKALSTRKDPLEDLIKLFQSQDLHYQPAIEYKPVLIAKLPNEVIQHILRHLVLRSVSSVARFALVCKNFFLFTRSPSLWKFACEHAFRTPEMSLEDSQWQQHKHVQVYEGNWMRMFIERPRIRYDGVYISTCQYVRPGISDSSWGQPFHMVTYYRYLRFFPNGDILKHVSTDKPAQVVRLLTPQFVRKQIFNGHFELDKEKIYIEMQDRTLPREEFRMSLTIKSTHRGRHNKLAWIEYNSNAIDQEGAFPYDLKLMKPYFFSPVKSYTLCLRLKKLEDMMFLFIINLYPFKHSKKRGDKTKETKEEQEEQEAETKAGEK</sequence>
<feature type="region of interest" description="Disordered" evidence="3">
    <location>
        <begin position="21"/>
        <end position="56"/>
    </location>
</feature>
<accession>A0A162TS22</accession>
<dbReference type="Pfam" id="PF19270">
    <property type="entry name" value="FBO_C"/>
    <property type="match status" value="1"/>
</dbReference>
<dbReference type="GO" id="GO:0031146">
    <property type="term" value="P:SCF-dependent proteasomal ubiquitin-dependent protein catabolic process"/>
    <property type="evidence" value="ECO:0007669"/>
    <property type="project" value="TreeGrafter"/>
</dbReference>
<dbReference type="InterPro" id="IPR019734">
    <property type="entry name" value="TPR_rpt"/>
</dbReference>